<feature type="transmembrane region" description="Helical" evidence="1">
    <location>
        <begin position="87"/>
        <end position="105"/>
    </location>
</feature>
<evidence type="ECO:0008006" key="4">
    <source>
        <dbReference type="Google" id="ProtNLM"/>
    </source>
</evidence>
<evidence type="ECO:0000313" key="2">
    <source>
        <dbReference type="EMBL" id="KPL91889.1"/>
    </source>
</evidence>
<sequence length="106" mass="12235">MIFFGKRSNVVDTLKTFWHSCPGCQMNVPFNVHFIYSYIHLYFIFGLITSHQYVETCPNCLRRQVVPKEALPLEIRQGRYANITHQFGLAALAGFIILMVLINAIK</sequence>
<gene>
    <name evidence="2" type="ORF">SE18_00585</name>
</gene>
<keyword evidence="3" id="KW-1185">Reference proteome</keyword>
<keyword evidence="1" id="KW-0812">Transmembrane</keyword>
<accession>A0A0P6YE60</accession>
<evidence type="ECO:0000256" key="1">
    <source>
        <dbReference type="SAM" id="Phobius"/>
    </source>
</evidence>
<dbReference type="Proteomes" id="UP000050277">
    <property type="component" value="Unassembled WGS sequence"/>
</dbReference>
<proteinExistence type="predicted"/>
<feature type="transmembrane region" description="Helical" evidence="1">
    <location>
        <begin position="35"/>
        <end position="54"/>
    </location>
</feature>
<evidence type="ECO:0000313" key="3">
    <source>
        <dbReference type="Proteomes" id="UP000050277"/>
    </source>
</evidence>
<dbReference type="EMBL" id="LGKP01000003">
    <property type="protein sequence ID" value="KPL91889.1"/>
    <property type="molecule type" value="Genomic_DNA"/>
</dbReference>
<comment type="caution">
    <text evidence="2">The sequence shown here is derived from an EMBL/GenBank/DDBJ whole genome shotgun (WGS) entry which is preliminary data.</text>
</comment>
<keyword evidence="1" id="KW-0472">Membrane</keyword>
<dbReference type="RefSeq" id="WP_054532474.1">
    <property type="nucleotide sequence ID" value="NZ_LGKP01000003.1"/>
</dbReference>
<reference evidence="2 3" key="1">
    <citation type="submission" date="2015-07" db="EMBL/GenBank/DDBJ databases">
        <title>Whole genome sequence of Herpetosiphon geysericola DSM 7119.</title>
        <authorList>
            <person name="Hemp J."/>
            <person name="Ward L.M."/>
            <person name="Pace L.A."/>
            <person name="Fischer W.W."/>
        </authorList>
    </citation>
    <scope>NUCLEOTIDE SEQUENCE [LARGE SCALE GENOMIC DNA]</scope>
    <source>
        <strain evidence="2 3">DSM 7119</strain>
    </source>
</reference>
<dbReference type="AlphaFoldDB" id="A0A0P6YE60"/>
<protein>
    <recommendedName>
        <fullName evidence="4">Zinc-ribbon 15 domain-containing protein</fullName>
    </recommendedName>
</protein>
<dbReference type="OrthoDB" id="766141at2"/>
<keyword evidence="1" id="KW-1133">Transmembrane helix</keyword>
<name>A0A0P6YE60_9CHLR</name>
<organism evidence="2 3">
    <name type="scientific">Herpetosiphon geysericola</name>
    <dbReference type="NCBI Taxonomy" id="70996"/>
    <lineage>
        <taxon>Bacteria</taxon>
        <taxon>Bacillati</taxon>
        <taxon>Chloroflexota</taxon>
        <taxon>Chloroflexia</taxon>
        <taxon>Herpetosiphonales</taxon>
        <taxon>Herpetosiphonaceae</taxon>
        <taxon>Herpetosiphon</taxon>
    </lineage>
</organism>